<dbReference type="NCBIfam" id="NF010009">
    <property type="entry name" value="PRK13482.1"/>
    <property type="match status" value="1"/>
</dbReference>
<evidence type="ECO:0000256" key="5">
    <source>
        <dbReference type="ARBA" id="ARBA00022741"/>
    </source>
</evidence>
<dbReference type="GO" id="GO:0006281">
    <property type="term" value="P:DNA repair"/>
    <property type="evidence" value="ECO:0007669"/>
    <property type="project" value="UniProtKB-UniRule"/>
</dbReference>
<proteinExistence type="inferred from homology"/>
<evidence type="ECO:0000256" key="1">
    <source>
        <dbReference type="ARBA" id="ARBA00000877"/>
    </source>
</evidence>
<evidence type="ECO:0000313" key="14">
    <source>
        <dbReference type="Proteomes" id="UP000007652"/>
    </source>
</evidence>
<keyword evidence="9 11" id="KW-0238">DNA-binding</keyword>
<keyword evidence="7 11" id="KW-0067">ATP-binding</keyword>
<evidence type="ECO:0000313" key="13">
    <source>
        <dbReference type="EMBL" id="CCC57817.1"/>
    </source>
</evidence>
<dbReference type="Gene3D" id="3.40.1700.10">
    <property type="entry name" value="DNA integrity scanning protein, DisA, N-terminal domain"/>
    <property type="match status" value="1"/>
</dbReference>
<name>G0V3X7_9CLOT</name>
<dbReference type="OrthoDB" id="41841at2"/>
<comment type="similarity">
    <text evidence="11">Belongs to the DisA family.</text>
</comment>
<evidence type="ECO:0000256" key="6">
    <source>
        <dbReference type="ARBA" id="ARBA00022763"/>
    </source>
</evidence>
<dbReference type="InterPro" id="IPR041663">
    <property type="entry name" value="DisA/LigA_HHH"/>
</dbReference>
<dbReference type="GO" id="GO:0004016">
    <property type="term" value="F:adenylate cyclase activity"/>
    <property type="evidence" value="ECO:0007669"/>
    <property type="project" value="TreeGrafter"/>
</dbReference>
<dbReference type="SUPFAM" id="SSF143597">
    <property type="entry name" value="YojJ-like"/>
    <property type="match status" value="1"/>
</dbReference>
<dbReference type="eggNOG" id="COG1623">
    <property type="taxonomic scope" value="Bacteria"/>
</dbReference>
<dbReference type="InterPro" id="IPR018906">
    <property type="entry name" value="DNA_integrity_scan_DisA_link"/>
</dbReference>
<keyword evidence="5 11" id="KW-0547">Nucleotide-binding</keyword>
<dbReference type="HAMAP" id="MF_01438">
    <property type="entry name" value="DisA"/>
    <property type="match status" value="1"/>
</dbReference>
<keyword evidence="4 11" id="KW-0548">Nucleotidyltransferase</keyword>
<evidence type="ECO:0000256" key="10">
    <source>
        <dbReference type="ARBA" id="ARBA00023204"/>
    </source>
</evidence>
<keyword evidence="8 11" id="KW-0460">Magnesium</keyword>
<dbReference type="InterPro" id="IPR010994">
    <property type="entry name" value="RuvA_2-like"/>
</dbReference>
<comment type="caution">
    <text evidence="13">The sequence shown here is derived from an EMBL/GenBank/DDBJ whole genome shotgun (WGS) entry which is preliminary data.</text>
</comment>
<sequence length="354" mass="40076">MRDAKEIELMNVLKLLAPGTPLREGLENILKAKTGGLIVIGDEEEISKLLDGGFYINSEYSPAYLYELAKMDGAIVISGDLKRILYANTQIIPDSSIPTAETGTRHRTADRFAKQTGNIAIAISQRRNLITVFKGNIKYVLKDTNMILTKANQAIQTLERYKSVFDEAVTNLSALEFEDLVTVYDVVLAIQRSEMVMRIVNEIERYVVELGNEGRLISLQLNDLIDEVEEDEIRILRDYAIDTKDYNEVFKSIKALSSEEILELSVICKLLGYNPDLMLDTMVSSRGYRILNKIPKLPQIVVENMVKNFGQFKKILQASIEDLDAVEGIGEARARSIKEWLKKLQEQVILNRKI</sequence>
<gene>
    <name evidence="11" type="primary">disA</name>
    <name evidence="13" type="ORF">CAAU_0168</name>
</gene>
<protein>
    <recommendedName>
        <fullName evidence="11">DNA integrity scanning protein DisA</fullName>
    </recommendedName>
    <alternativeName>
        <fullName evidence="11">Cyclic di-AMP synthase</fullName>
        <shortName evidence="11">c-di-AMP synthase</shortName>
    </alternativeName>
    <alternativeName>
        <fullName evidence="11">Diadenylate cyclase</fullName>
        <ecNumber evidence="11">2.7.7.85</ecNumber>
    </alternativeName>
</protein>
<comment type="function">
    <text evidence="11">Participates in a DNA-damage check-point that is active prior to asymmetric division when DNA is damaged. DisA forms globular foci that rapidly scan along the chromosomes during sporulation, searching for lesions. When a lesion is present, DisA pauses at the lesion site. This triggers a cellular response that culminates in a temporary block in sporulation initiation.</text>
</comment>
<evidence type="ECO:0000256" key="3">
    <source>
        <dbReference type="ARBA" id="ARBA00022679"/>
    </source>
</evidence>
<comment type="subunit">
    <text evidence="11">Homooctamer.</text>
</comment>
<feature type="binding site" evidence="11">
    <location>
        <position position="73"/>
    </location>
    <ligand>
        <name>ATP</name>
        <dbReference type="ChEBI" id="CHEBI:30616"/>
    </ligand>
</feature>
<dbReference type="PANTHER" id="PTHR34185:SF3">
    <property type="entry name" value="DNA INTEGRITY SCANNING PROTEIN DISA"/>
    <property type="match status" value="1"/>
</dbReference>
<reference evidence="13 14" key="1">
    <citation type="journal article" date="2011" name="J. Bacteriol.">
        <title>Draft genome sequence of Caloramator australicus strain RC3T, a thermoanaerobe from the Great Artesian Basin of Australia.</title>
        <authorList>
            <person name="Ogg C.D."/>
            <person name="Patel B.K.C."/>
        </authorList>
    </citation>
    <scope>NUCLEOTIDE SEQUENCE [LARGE SCALE GENOMIC DNA]</scope>
    <source>
        <strain evidence="13 14">RC3</strain>
    </source>
</reference>
<comment type="caution">
    <text evidence="11">Lacks conserved residue(s) required for the propagation of feature annotation.</text>
</comment>
<evidence type="ECO:0000256" key="11">
    <source>
        <dbReference type="HAMAP-Rule" id="MF_01438"/>
    </source>
</evidence>
<feature type="domain" description="DAC" evidence="12">
    <location>
        <begin position="6"/>
        <end position="144"/>
    </location>
</feature>
<dbReference type="Pfam" id="PF12826">
    <property type="entry name" value="HHH_2"/>
    <property type="match status" value="1"/>
</dbReference>
<dbReference type="EMBL" id="CAKP01000005">
    <property type="protein sequence ID" value="CCC57817.1"/>
    <property type="molecule type" value="Genomic_DNA"/>
</dbReference>
<evidence type="ECO:0000256" key="2">
    <source>
        <dbReference type="ARBA" id="ARBA00001946"/>
    </source>
</evidence>
<dbReference type="FunFam" id="3.40.1700.10:FF:000001">
    <property type="entry name" value="DNA integrity scanning protein DisA"/>
    <property type="match status" value="1"/>
</dbReference>
<evidence type="ECO:0000256" key="4">
    <source>
        <dbReference type="ARBA" id="ARBA00022695"/>
    </source>
</evidence>
<dbReference type="Pfam" id="PF10635">
    <property type="entry name" value="DisA-linker"/>
    <property type="match status" value="1"/>
</dbReference>
<organism evidence="13 14">
    <name type="scientific">Caloramator australicus RC3</name>
    <dbReference type="NCBI Taxonomy" id="857293"/>
    <lineage>
        <taxon>Bacteria</taxon>
        <taxon>Bacillati</taxon>
        <taxon>Bacillota</taxon>
        <taxon>Clostridia</taxon>
        <taxon>Eubacteriales</taxon>
        <taxon>Clostridiaceae</taxon>
        <taxon>Caloramator</taxon>
    </lineage>
</organism>
<dbReference type="Gene3D" id="1.10.150.20">
    <property type="entry name" value="5' to 3' exonuclease, C-terminal subdomain"/>
    <property type="match status" value="1"/>
</dbReference>
<dbReference type="Proteomes" id="UP000007652">
    <property type="component" value="Unassembled WGS sequence"/>
</dbReference>
<evidence type="ECO:0000256" key="8">
    <source>
        <dbReference type="ARBA" id="ARBA00022842"/>
    </source>
</evidence>
<dbReference type="GO" id="GO:0005524">
    <property type="term" value="F:ATP binding"/>
    <property type="evidence" value="ECO:0007669"/>
    <property type="project" value="UniProtKB-UniRule"/>
</dbReference>
<dbReference type="PROSITE" id="PS51794">
    <property type="entry name" value="DAC"/>
    <property type="match status" value="1"/>
</dbReference>
<keyword evidence="6 11" id="KW-0227">DNA damage</keyword>
<keyword evidence="14" id="KW-1185">Reference proteome</keyword>
<dbReference type="InterPro" id="IPR050338">
    <property type="entry name" value="DisA"/>
</dbReference>
<dbReference type="Pfam" id="PF02457">
    <property type="entry name" value="DAC"/>
    <property type="match status" value="1"/>
</dbReference>
<dbReference type="PANTHER" id="PTHR34185">
    <property type="entry name" value="DIADENYLATE CYCLASE"/>
    <property type="match status" value="1"/>
</dbReference>
<comment type="catalytic activity">
    <reaction evidence="1 11">
        <text>2 ATP = 3',3'-c-di-AMP + 2 diphosphate</text>
        <dbReference type="Rhea" id="RHEA:35655"/>
        <dbReference type="ChEBI" id="CHEBI:30616"/>
        <dbReference type="ChEBI" id="CHEBI:33019"/>
        <dbReference type="ChEBI" id="CHEBI:71500"/>
        <dbReference type="EC" id="2.7.7.85"/>
    </reaction>
</comment>
<dbReference type="EC" id="2.7.7.85" evidence="11"/>
<feature type="binding site" evidence="11">
    <location>
        <begin position="104"/>
        <end position="108"/>
    </location>
    <ligand>
        <name>ATP</name>
        <dbReference type="ChEBI" id="CHEBI:30616"/>
    </ligand>
</feature>
<dbReference type="SUPFAM" id="SSF47781">
    <property type="entry name" value="RuvA domain 2-like"/>
    <property type="match status" value="1"/>
</dbReference>
<dbReference type="InterPro" id="IPR003390">
    <property type="entry name" value="DNA_integrity_scan_DisA_N"/>
</dbReference>
<evidence type="ECO:0000259" key="12">
    <source>
        <dbReference type="PROSITE" id="PS51794"/>
    </source>
</evidence>
<comment type="function">
    <text evidence="11">Has also diadenylate cyclase activity, catalyzing the condensation of 2 ATP molecules into cyclic di-AMP (c-di-AMP). c-di-AMP acts as a signaling molecule that couples DNA integrity with progression of sporulation. The rise in c-di-AMP level generated by DisA while scanning the chromosome, operates as a positive signal that advances sporulation; upon encountering a lesion, the DisA focus arrests at the damaged site and halts c-di-AMP synthesis.</text>
</comment>
<keyword evidence="3 11" id="KW-0808">Transferase</keyword>
<dbReference type="STRING" id="857293.CAAU_0168"/>
<dbReference type="GO" id="GO:0106408">
    <property type="term" value="F:diadenylate cyclase activity"/>
    <property type="evidence" value="ECO:0007669"/>
    <property type="project" value="UniProtKB-EC"/>
</dbReference>
<dbReference type="AlphaFoldDB" id="G0V3X7"/>
<comment type="cofactor">
    <cofactor evidence="2 11">
        <name>Mg(2+)</name>
        <dbReference type="ChEBI" id="CHEBI:18420"/>
    </cofactor>
</comment>
<accession>G0V3X7</accession>
<dbReference type="RefSeq" id="WP_008907540.1">
    <property type="nucleotide sequence ID" value="NZ_CAKP01000005.1"/>
</dbReference>
<dbReference type="InterPro" id="IPR036888">
    <property type="entry name" value="DNA_integrity_DisA_N_sf"/>
</dbReference>
<dbReference type="InterPro" id="IPR038331">
    <property type="entry name" value="DisA_sf"/>
</dbReference>
<evidence type="ECO:0000256" key="7">
    <source>
        <dbReference type="ARBA" id="ARBA00022840"/>
    </source>
</evidence>
<keyword evidence="10 11" id="KW-0234">DNA repair</keyword>
<evidence type="ECO:0000256" key="9">
    <source>
        <dbReference type="ARBA" id="ARBA00023125"/>
    </source>
</evidence>
<dbReference type="GO" id="GO:0003677">
    <property type="term" value="F:DNA binding"/>
    <property type="evidence" value="ECO:0007669"/>
    <property type="project" value="UniProtKB-UniRule"/>
</dbReference>
<dbReference type="Gene3D" id="1.20.1260.110">
    <property type="entry name" value="DNA integrity scanning linker region"/>
    <property type="match status" value="1"/>
</dbReference>
<dbReference type="InterPro" id="IPR023763">
    <property type="entry name" value="DNA_integrity_scanning_protein"/>
</dbReference>